<dbReference type="Proteomes" id="UP000799772">
    <property type="component" value="Unassembled WGS sequence"/>
</dbReference>
<accession>A0A9P4IGB1</accession>
<evidence type="ECO:0000313" key="1">
    <source>
        <dbReference type="EMBL" id="KAF2101211.1"/>
    </source>
</evidence>
<keyword evidence="2" id="KW-1185">Reference proteome</keyword>
<reference evidence="1" key="1">
    <citation type="journal article" date="2020" name="Stud. Mycol.">
        <title>101 Dothideomycetes genomes: a test case for predicting lifestyles and emergence of pathogens.</title>
        <authorList>
            <person name="Haridas S."/>
            <person name="Albert R."/>
            <person name="Binder M."/>
            <person name="Bloem J."/>
            <person name="Labutti K."/>
            <person name="Salamov A."/>
            <person name="Andreopoulos B."/>
            <person name="Baker S."/>
            <person name="Barry K."/>
            <person name="Bills G."/>
            <person name="Bluhm B."/>
            <person name="Cannon C."/>
            <person name="Castanera R."/>
            <person name="Culley D."/>
            <person name="Daum C."/>
            <person name="Ezra D."/>
            <person name="Gonzalez J."/>
            <person name="Henrissat B."/>
            <person name="Kuo A."/>
            <person name="Liang C."/>
            <person name="Lipzen A."/>
            <person name="Lutzoni F."/>
            <person name="Magnuson J."/>
            <person name="Mondo S."/>
            <person name="Nolan M."/>
            <person name="Ohm R."/>
            <person name="Pangilinan J."/>
            <person name="Park H.-J."/>
            <person name="Ramirez L."/>
            <person name="Alfaro M."/>
            <person name="Sun H."/>
            <person name="Tritt A."/>
            <person name="Yoshinaga Y."/>
            <person name="Zwiers L.-H."/>
            <person name="Turgeon B."/>
            <person name="Goodwin S."/>
            <person name="Spatafora J."/>
            <person name="Crous P."/>
            <person name="Grigoriev I."/>
        </authorList>
    </citation>
    <scope>NUCLEOTIDE SEQUENCE</scope>
    <source>
        <strain evidence="1">CBS 133067</strain>
    </source>
</reference>
<name>A0A9P4IGB1_9PEZI</name>
<dbReference type="EMBL" id="ML978123">
    <property type="protein sequence ID" value="KAF2101211.1"/>
    <property type="molecule type" value="Genomic_DNA"/>
</dbReference>
<proteinExistence type="predicted"/>
<protein>
    <submittedName>
        <fullName evidence="1">Uncharacterized protein</fullName>
    </submittedName>
</protein>
<comment type="caution">
    <text evidence="1">The sequence shown here is derived from an EMBL/GenBank/DDBJ whole genome shotgun (WGS) entry which is preliminary data.</text>
</comment>
<dbReference type="AlphaFoldDB" id="A0A9P4IGB1"/>
<organism evidence="1 2">
    <name type="scientific">Rhizodiscina lignyota</name>
    <dbReference type="NCBI Taxonomy" id="1504668"/>
    <lineage>
        <taxon>Eukaryota</taxon>
        <taxon>Fungi</taxon>
        <taxon>Dikarya</taxon>
        <taxon>Ascomycota</taxon>
        <taxon>Pezizomycotina</taxon>
        <taxon>Dothideomycetes</taxon>
        <taxon>Pleosporomycetidae</taxon>
        <taxon>Aulographales</taxon>
        <taxon>Rhizodiscinaceae</taxon>
        <taxon>Rhizodiscina</taxon>
    </lineage>
</organism>
<gene>
    <name evidence="1" type="ORF">NA57DRAFT_53188</name>
</gene>
<sequence length="253" mass="29092">MAPFNAVFDDLDFHNDPTKRLIGPVAQLVLREARSDQAKVPVYRRVVMNWSPLARDLLAGRSRKTDLSNTPKTVIVLPDWTSEVGMRWLVEWMTEKCKAGDRDDRLVTKQQRGDAPKKDGIRELDGDDFVLVLHVHQATRVLRIPPAINFLESWILHYVDKNTLSPSQLLQFWKIFGVPGTAIDHGKLVNLVIGRMARCMIRGEPEWWWDAIESLMLPGKHPELRKKVYEQLEAIQAGASDWIWEKLCPPENI</sequence>
<evidence type="ECO:0000313" key="2">
    <source>
        <dbReference type="Proteomes" id="UP000799772"/>
    </source>
</evidence>